<name>A0A0A9G2A9_ARUDO</name>
<evidence type="ECO:0000313" key="1">
    <source>
        <dbReference type="EMBL" id="JAE19230.1"/>
    </source>
</evidence>
<dbReference type="EMBL" id="GBRH01178666">
    <property type="protein sequence ID" value="JAE19230.1"/>
    <property type="molecule type" value="Transcribed_RNA"/>
</dbReference>
<sequence>MDEFFSDSSLVNLSFRIETSNELALDTSLSKSSLLDSKIFLSACVCVCIRVTRTHIGLVRRTLIDPATAAIPSQEKIPTVPSPRPFLPRAIATSSTLFFRIW</sequence>
<reference evidence="1" key="1">
    <citation type="submission" date="2014-09" db="EMBL/GenBank/DDBJ databases">
        <authorList>
            <person name="Magalhaes I.L.F."/>
            <person name="Oliveira U."/>
            <person name="Santos F.R."/>
            <person name="Vidigal T.H.D.A."/>
            <person name="Brescovit A.D."/>
            <person name="Santos A.J."/>
        </authorList>
    </citation>
    <scope>NUCLEOTIDE SEQUENCE</scope>
    <source>
        <tissue evidence="1">Shoot tissue taken approximately 20 cm above the soil surface</tissue>
    </source>
</reference>
<organism evidence="1">
    <name type="scientific">Arundo donax</name>
    <name type="common">Giant reed</name>
    <name type="synonym">Donax arundinaceus</name>
    <dbReference type="NCBI Taxonomy" id="35708"/>
    <lineage>
        <taxon>Eukaryota</taxon>
        <taxon>Viridiplantae</taxon>
        <taxon>Streptophyta</taxon>
        <taxon>Embryophyta</taxon>
        <taxon>Tracheophyta</taxon>
        <taxon>Spermatophyta</taxon>
        <taxon>Magnoliopsida</taxon>
        <taxon>Liliopsida</taxon>
        <taxon>Poales</taxon>
        <taxon>Poaceae</taxon>
        <taxon>PACMAD clade</taxon>
        <taxon>Arundinoideae</taxon>
        <taxon>Arundineae</taxon>
        <taxon>Arundo</taxon>
    </lineage>
</organism>
<accession>A0A0A9G2A9</accession>
<proteinExistence type="predicted"/>
<reference evidence="1" key="2">
    <citation type="journal article" date="2015" name="Data Brief">
        <title>Shoot transcriptome of the giant reed, Arundo donax.</title>
        <authorList>
            <person name="Barrero R.A."/>
            <person name="Guerrero F.D."/>
            <person name="Moolhuijzen P."/>
            <person name="Goolsby J.A."/>
            <person name="Tidwell J."/>
            <person name="Bellgard S.E."/>
            <person name="Bellgard M.I."/>
        </authorList>
    </citation>
    <scope>NUCLEOTIDE SEQUENCE</scope>
    <source>
        <tissue evidence="1">Shoot tissue taken approximately 20 cm above the soil surface</tissue>
    </source>
</reference>
<protein>
    <submittedName>
        <fullName evidence="1">Uncharacterized protein</fullName>
    </submittedName>
</protein>
<dbReference type="AlphaFoldDB" id="A0A0A9G2A9"/>